<protein>
    <submittedName>
        <fullName evidence="1">Uncharacterized protein</fullName>
    </submittedName>
</protein>
<dbReference type="EMBL" id="CAJPWZ010000697">
    <property type="protein sequence ID" value="CAG2198735.1"/>
    <property type="molecule type" value="Genomic_DNA"/>
</dbReference>
<proteinExistence type="predicted"/>
<evidence type="ECO:0000313" key="2">
    <source>
        <dbReference type="Proteomes" id="UP000683360"/>
    </source>
</evidence>
<sequence length="348" mass="41592">MFVMTEDDLKYNNENRYERVGIVIPDVLLQDYIERLFDHLLKDYRVEVFIDDCRPLMNDAFRIELRNYLNLLNAEQIGVFIYTGSISFFNTMFVMSGVDINECDQNISKRFGIIIPGNLVQQYLQKWFEYLLDPTTYVSGFINYCRPLRNYAFRTALHTYMNSFTKEQITFLIQNGSTNFLNTMFVMTKDDIRHDTKNRYDCFGFVLSGDLLQQYIEKWFDKLTNHYRIDEFINTCRPLMNFAFKTALRSYIGILNTESIDTLIQNGSKEFFNKMFVTSENDFKDDPNNIYECIGIVIPDDLLHQYIGRWFEELKKRRKISDIFKRKQTFTKCYISQCIAYLHDTKQR</sequence>
<name>A0A8S3QSU4_MYTED</name>
<gene>
    <name evidence="1" type="ORF">MEDL_13485</name>
</gene>
<reference evidence="1" key="1">
    <citation type="submission" date="2021-03" db="EMBL/GenBank/DDBJ databases">
        <authorList>
            <person name="Bekaert M."/>
        </authorList>
    </citation>
    <scope>NUCLEOTIDE SEQUENCE</scope>
</reference>
<dbReference type="Proteomes" id="UP000683360">
    <property type="component" value="Unassembled WGS sequence"/>
</dbReference>
<dbReference type="AlphaFoldDB" id="A0A8S3QSU4"/>
<organism evidence="1 2">
    <name type="scientific">Mytilus edulis</name>
    <name type="common">Blue mussel</name>
    <dbReference type="NCBI Taxonomy" id="6550"/>
    <lineage>
        <taxon>Eukaryota</taxon>
        <taxon>Metazoa</taxon>
        <taxon>Spiralia</taxon>
        <taxon>Lophotrochozoa</taxon>
        <taxon>Mollusca</taxon>
        <taxon>Bivalvia</taxon>
        <taxon>Autobranchia</taxon>
        <taxon>Pteriomorphia</taxon>
        <taxon>Mytilida</taxon>
        <taxon>Mytiloidea</taxon>
        <taxon>Mytilidae</taxon>
        <taxon>Mytilinae</taxon>
        <taxon>Mytilus</taxon>
    </lineage>
</organism>
<keyword evidence="2" id="KW-1185">Reference proteome</keyword>
<accession>A0A8S3QSU4</accession>
<comment type="caution">
    <text evidence="1">The sequence shown here is derived from an EMBL/GenBank/DDBJ whole genome shotgun (WGS) entry which is preliminary data.</text>
</comment>
<dbReference type="OrthoDB" id="6210170at2759"/>
<evidence type="ECO:0000313" key="1">
    <source>
        <dbReference type="EMBL" id="CAG2198735.1"/>
    </source>
</evidence>